<organism evidence="7 8">
    <name type="scientific">Alkalibacterium iburiense</name>
    <dbReference type="NCBI Taxonomy" id="290589"/>
    <lineage>
        <taxon>Bacteria</taxon>
        <taxon>Bacillati</taxon>
        <taxon>Bacillota</taxon>
        <taxon>Bacilli</taxon>
        <taxon>Lactobacillales</taxon>
        <taxon>Carnobacteriaceae</taxon>
        <taxon>Alkalibacterium</taxon>
    </lineage>
</organism>
<keyword evidence="2" id="KW-0479">Metal-binding</keyword>
<dbReference type="Pfam" id="PF01979">
    <property type="entry name" value="Amidohydro_1"/>
    <property type="match status" value="1"/>
</dbReference>
<dbReference type="PIRSF" id="PIRSF038994">
    <property type="entry name" value="NagA"/>
    <property type="match status" value="1"/>
</dbReference>
<dbReference type="NCBIfam" id="TIGR00221">
    <property type="entry name" value="nagA"/>
    <property type="match status" value="1"/>
</dbReference>
<dbReference type="InterPro" id="IPR006680">
    <property type="entry name" value="Amidohydro-rel"/>
</dbReference>
<evidence type="ECO:0000256" key="3">
    <source>
        <dbReference type="ARBA" id="ARBA00022801"/>
    </source>
</evidence>
<dbReference type="RefSeq" id="WP_343754620.1">
    <property type="nucleotide sequence ID" value="NZ_BAAACW010000067.1"/>
</dbReference>
<feature type="domain" description="Amidohydrolase-related" evidence="6">
    <location>
        <begin position="52"/>
        <end position="370"/>
    </location>
</feature>
<dbReference type="CDD" id="cd00854">
    <property type="entry name" value="NagA"/>
    <property type="match status" value="1"/>
</dbReference>
<dbReference type="Gene3D" id="3.20.20.140">
    <property type="entry name" value="Metal-dependent hydrolases"/>
    <property type="match status" value="1"/>
</dbReference>
<dbReference type="InterPro" id="IPR032466">
    <property type="entry name" value="Metal_Hydrolase"/>
</dbReference>
<keyword evidence="4 5" id="KW-0119">Carbohydrate metabolism</keyword>
<comment type="similarity">
    <text evidence="1 5">Belongs to the metallo-dependent hydrolases superfamily. NagA family.</text>
</comment>
<dbReference type="SUPFAM" id="SSF51556">
    <property type="entry name" value="Metallo-dependent hydrolases"/>
    <property type="match status" value="1"/>
</dbReference>
<evidence type="ECO:0000256" key="4">
    <source>
        <dbReference type="ARBA" id="ARBA00023277"/>
    </source>
</evidence>
<reference evidence="8" key="1">
    <citation type="journal article" date="2019" name="Int. J. Syst. Evol. Microbiol.">
        <title>The Global Catalogue of Microorganisms (GCM) 10K type strain sequencing project: providing services to taxonomists for standard genome sequencing and annotation.</title>
        <authorList>
            <consortium name="The Broad Institute Genomics Platform"/>
            <consortium name="The Broad Institute Genome Sequencing Center for Infectious Disease"/>
            <person name="Wu L."/>
            <person name="Ma J."/>
        </authorList>
    </citation>
    <scope>NUCLEOTIDE SEQUENCE [LARGE SCALE GENOMIC DNA]</scope>
    <source>
        <strain evidence="8">JCM 12662</strain>
    </source>
</reference>
<comment type="caution">
    <text evidence="7">The sequence shown here is derived from an EMBL/GenBank/DDBJ whole genome shotgun (WGS) entry which is preliminary data.</text>
</comment>
<accession>A0ABP3H6C3</accession>
<dbReference type="InterPro" id="IPR011059">
    <property type="entry name" value="Metal-dep_hydrolase_composite"/>
</dbReference>
<dbReference type="Gene3D" id="2.30.40.10">
    <property type="entry name" value="Urease, subunit C, domain 1"/>
    <property type="match status" value="1"/>
</dbReference>
<gene>
    <name evidence="7" type="primary">nagA</name>
    <name evidence="7" type="ORF">GCM10008932_11020</name>
</gene>
<dbReference type="PANTHER" id="PTHR11113:SF14">
    <property type="entry name" value="N-ACETYLGLUCOSAMINE-6-PHOSPHATE DEACETYLASE"/>
    <property type="match status" value="1"/>
</dbReference>
<keyword evidence="8" id="KW-1185">Reference proteome</keyword>
<evidence type="ECO:0000256" key="2">
    <source>
        <dbReference type="ARBA" id="ARBA00022723"/>
    </source>
</evidence>
<dbReference type="EMBL" id="BAAACW010000067">
    <property type="protein sequence ID" value="GAA0360251.1"/>
    <property type="molecule type" value="Genomic_DNA"/>
</dbReference>
<dbReference type="InterPro" id="IPR003764">
    <property type="entry name" value="GlcNAc_6-P_deAcase"/>
</dbReference>
<name>A0ABP3H6C3_9LACT</name>
<sequence>MVKVYTNAHLFTGEGEVEKGYIRFEESILGVGKMELFEEEENEEVIDMEGKYVIPGFIDIHSHGGYGIDNMDADPDKINDMIQKMLEEGITSYFPTTMTQSDEAIEAALKAIAEAAESNPMIQGIHVEGPFISKDYKGAQPEEYIRVAQLDKLKEWQELSGNLIRLITYAPETGDVSDFEEYCVENDIVLSAGHSGANYKELLESKATHITHLFNGQKGLHHREIGVTGYGLLEDDVTVEMIVDGFHISEEMVKLAYRTKGADGIVLITDSMRAKGLPEGESELGGQTVFIKDKQARLESGNLAGSVLTFIDAFKNMMEYTGCSMLEAVKMSSFNQAKEFGLSTKGQLMPSFDADMLVLDKVLTLKQTIAGGKVHEFNN</sequence>
<evidence type="ECO:0000256" key="1">
    <source>
        <dbReference type="ARBA" id="ARBA00010716"/>
    </source>
</evidence>
<evidence type="ECO:0000313" key="8">
    <source>
        <dbReference type="Proteomes" id="UP001501166"/>
    </source>
</evidence>
<proteinExistence type="inferred from homology"/>
<evidence type="ECO:0000313" key="7">
    <source>
        <dbReference type="EMBL" id="GAA0360251.1"/>
    </source>
</evidence>
<dbReference type="PANTHER" id="PTHR11113">
    <property type="entry name" value="N-ACETYLGLUCOSAMINE-6-PHOSPHATE DEACETYLASE"/>
    <property type="match status" value="1"/>
</dbReference>
<evidence type="ECO:0000256" key="5">
    <source>
        <dbReference type="PIRNR" id="PIRNR038994"/>
    </source>
</evidence>
<evidence type="ECO:0000259" key="6">
    <source>
        <dbReference type="Pfam" id="PF01979"/>
    </source>
</evidence>
<dbReference type="Proteomes" id="UP001501166">
    <property type="component" value="Unassembled WGS sequence"/>
</dbReference>
<dbReference type="SUPFAM" id="SSF51338">
    <property type="entry name" value="Composite domain of metallo-dependent hydrolases"/>
    <property type="match status" value="1"/>
</dbReference>
<keyword evidence="3 5" id="KW-0378">Hydrolase</keyword>
<protein>
    <submittedName>
        <fullName evidence="7">N-acetylglucosamine-6-phosphate deacetylase</fullName>
    </submittedName>
</protein>